<accession>A0A3T0IIN2</accession>
<evidence type="ECO:0000313" key="1">
    <source>
        <dbReference type="EMBL" id="AZU99678.1"/>
    </source>
</evidence>
<name>A0A3T0IIN2_9CAUD</name>
<proteinExistence type="predicted"/>
<protein>
    <submittedName>
        <fullName evidence="1">Uncharacterized protein</fullName>
    </submittedName>
</protein>
<keyword evidence="2" id="KW-1185">Reference proteome</keyword>
<evidence type="ECO:0000313" key="2">
    <source>
        <dbReference type="Proteomes" id="UP000290131"/>
    </source>
</evidence>
<reference evidence="1" key="1">
    <citation type="submission" date="2018-12" db="EMBL/GenBank/DDBJ databases">
        <title>Characterization of a N4-like bacteriophage infecting a coral-derived Vibrio strain.</title>
        <authorList>
            <person name="Huang S."/>
        </authorList>
    </citation>
    <scope>NUCLEOTIDE SEQUENCE [LARGE SCALE GENOMIC DNA]</scope>
</reference>
<gene>
    <name evidence="1" type="ORF">SBP1_gp086</name>
</gene>
<dbReference type="Proteomes" id="UP000290131">
    <property type="component" value="Segment"/>
</dbReference>
<sequence>MNTFSKINADLKQYGLQLEQAIARQWYITNEGEYGRGQIHGYFKYNRGTDIAETLLVYKTSGHKELLLTLNTTIWDCVLTGGTD</sequence>
<organism evidence="1">
    <name type="scientific">Vibrio virus vB_VspP_SBP1</name>
    <dbReference type="NCBI Taxonomy" id="2500581"/>
    <lineage>
        <taxon>Viruses</taxon>
        <taxon>Duplodnaviria</taxon>
        <taxon>Heunggongvirae</taxon>
        <taxon>Uroviricota</taxon>
        <taxon>Caudoviricetes</taxon>
        <taxon>Schitoviridae</taxon>
        <taxon>Electravirus</taxon>
        <taxon>Electravirus Sbp1</taxon>
    </lineage>
</organism>
<dbReference type="EMBL" id="MK301608">
    <property type="protein sequence ID" value="AZU99678.1"/>
    <property type="molecule type" value="Genomic_DNA"/>
</dbReference>